<dbReference type="AlphaFoldDB" id="A0A5E4LXN5"/>
<keyword evidence="1" id="KW-1133">Transmembrane helix</keyword>
<dbReference type="GO" id="GO:0006465">
    <property type="term" value="P:signal peptide processing"/>
    <property type="evidence" value="ECO:0007669"/>
    <property type="project" value="InterPro"/>
</dbReference>
<dbReference type="PANTHER" id="PTHR10806">
    <property type="entry name" value="SIGNAL PEPTIDASE COMPLEX CATALYTIC SUBUNIT SEC11"/>
    <property type="match status" value="1"/>
</dbReference>
<sequence>MLKKIKDSLKKSKFQIVVLFATLALFLITNFLFRDGSLNFIPILIAILVVIEIVAFVGMEVKQGAQKHGWKHEIVDTIIALAIAVAIWFGLSFVLNTSSPISGVVSCSMLPNLQRGDFVVVQGAPVSAHEINMSQSELNSLTQDATIFYDNKNITIPGSIFSYCVQHDGNGMCNFFVEHPENLIETKGVFTYKYERCSLTYSNGTKKYEPCLKSVTFKGTEYLTNFSNDVIVYQPPVGDIYSLIGDIVHRAFFKINVDGKSYYLTRGDNNPILDLQVYDYTNKLGNSPIPQDRSRGKVILRIPYLGYFKLFISGYLKEDAQCKTQLEFSHS</sequence>
<organism evidence="2 3">
    <name type="scientific">Candidatus Bilamarchaeum dharawalense</name>
    <dbReference type="NCBI Taxonomy" id="2885759"/>
    <lineage>
        <taxon>Archaea</taxon>
        <taxon>Candidatus Micrarchaeota</taxon>
        <taxon>Candidatus Micrarchaeia</taxon>
        <taxon>Candidatus Anstonellales</taxon>
        <taxon>Candidatus Bilamarchaeaceae</taxon>
        <taxon>Candidatus Bilamarchaeum</taxon>
    </lineage>
</organism>
<dbReference type="GO" id="GO:0016020">
    <property type="term" value="C:membrane"/>
    <property type="evidence" value="ECO:0007669"/>
    <property type="project" value="InterPro"/>
</dbReference>
<dbReference type="Proteomes" id="UP000789941">
    <property type="component" value="Unassembled WGS sequence"/>
</dbReference>
<feature type="transmembrane region" description="Helical" evidence="1">
    <location>
        <begin position="73"/>
        <end position="95"/>
    </location>
</feature>
<dbReference type="GO" id="GO:0008233">
    <property type="term" value="F:peptidase activity"/>
    <property type="evidence" value="ECO:0007669"/>
    <property type="project" value="InterPro"/>
</dbReference>
<dbReference type="InterPro" id="IPR001733">
    <property type="entry name" value="Peptidase_S26B"/>
</dbReference>
<name>A0A5E4LXN5_9ARCH</name>
<feature type="transmembrane region" description="Helical" evidence="1">
    <location>
        <begin position="39"/>
        <end position="61"/>
    </location>
</feature>
<protein>
    <recommendedName>
        <fullName evidence="4">Signal peptidase I</fullName>
    </recommendedName>
</protein>
<keyword evidence="1" id="KW-0472">Membrane</keyword>
<evidence type="ECO:0008006" key="4">
    <source>
        <dbReference type="Google" id="ProtNLM"/>
    </source>
</evidence>
<evidence type="ECO:0000313" key="3">
    <source>
        <dbReference type="Proteomes" id="UP000789941"/>
    </source>
</evidence>
<reference evidence="2 3" key="1">
    <citation type="submission" date="2019-08" db="EMBL/GenBank/DDBJ databases">
        <authorList>
            <person name="Vazquez-Campos X."/>
        </authorList>
    </citation>
    <scope>NUCLEOTIDE SEQUENCE [LARGE SCALE GENOMIC DNA]</scope>
    <source>
        <strain evidence="2">LFW-283_2</strain>
    </source>
</reference>
<proteinExistence type="predicted"/>
<dbReference type="PANTHER" id="PTHR10806:SF6">
    <property type="entry name" value="SIGNAL PEPTIDASE COMPLEX CATALYTIC SUBUNIT SEC11"/>
    <property type="match status" value="1"/>
</dbReference>
<dbReference type="EMBL" id="CABMJJ010000011">
    <property type="protein sequence ID" value="VVC04812.1"/>
    <property type="molecule type" value="Genomic_DNA"/>
</dbReference>
<evidence type="ECO:0000313" key="2">
    <source>
        <dbReference type="EMBL" id="VVC04812.1"/>
    </source>
</evidence>
<evidence type="ECO:0000256" key="1">
    <source>
        <dbReference type="SAM" id="Phobius"/>
    </source>
</evidence>
<comment type="caution">
    <text evidence="2">The sequence shown here is derived from an EMBL/GenBank/DDBJ whole genome shotgun (WGS) entry which is preliminary data.</text>
</comment>
<feature type="transmembrane region" description="Helical" evidence="1">
    <location>
        <begin position="12"/>
        <end position="33"/>
    </location>
</feature>
<keyword evidence="1" id="KW-0812">Transmembrane</keyword>
<gene>
    <name evidence="2" type="ORF">LFW2832_01125</name>
</gene>
<accession>A0A5E4LXN5</accession>